<dbReference type="Proteomes" id="UP000013192">
    <property type="component" value="Chromosome XI"/>
</dbReference>
<dbReference type="AlphaFoldDB" id="N1P272"/>
<feature type="compositionally biased region" description="Basic and acidic residues" evidence="1">
    <location>
        <begin position="101"/>
        <end position="113"/>
    </location>
</feature>
<feature type="compositionally biased region" description="Polar residues" evidence="1">
    <location>
        <begin position="76"/>
        <end position="95"/>
    </location>
</feature>
<accession>N1P272</accession>
<feature type="compositionally biased region" description="Polar residues" evidence="1">
    <location>
        <begin position="115"/>
        <end position="142"/>
    </location>
</feature>
<feature type="region of interest" description="Disordered" evidence="1">
    <location>
        <begin position="171"/>
        <end position="218"/>
    </location>
</feature>
<protein>
    <submittedName>
        <fullName evidence="2">Uncharacterized protein</fullName>
    </submittedName>
</protein>
<evidence type="ECO:0000256" key="1">
    <source>
        <dbReference type="SAM" id="MobiDB-lite"/>
    </source>
</evidence>
<gene>
    <name evidence="2" type="ORF">CENPK1137D_897</name>
</gene>
<reference evidence="2" key="1">
    <citation type="submission" date="2012-03" db="EMBL/GenBank/DDBJ databases">
        <title>De novo sequencing, assembly and analysis of the genome of the laboratory strain Saccharomyces cerevisiae CEN.PK113-7D, a model for modern industrial biotechnology.</title>
        <authorList>
            <person name="Nijkamp J.F."/>
            <person name="van den Broek M.A."/>
            <person name="Datema E."/>
            <person name="de Kok S."/>
            <person name="Bosman L."/>
            <person name="Luttink M.A."/>
            <person name="Daran-Lapujade P."/>
            <person name="Vongsangnak W."/>
            <person name="Nielsen J."/>
            <person name="Heijne W.H.M."/>
            <person name="Klaassen P."/>
            <person name="Platt D."/>
            <person name="Paddon C.J."/>
            <person name="Koetter P."/>
            <person name="van Ham R.C."/>
            <person name="Reinders M.J.T."/>
            <person name="Pronk J.T."/>
            <person name="de Ridder D."/>
            <person name="Daran J.-M."/>
        </authorList>
    </citation>
    <scope>NUCLEOTIDE SEQUENCE</scope>
    <source>
        <strain evidence="2">CEN.PK113-7D</strain>
    </source>
</reference>
<name>N1P272_YEASC</name>
<sequence length="218" mass="24082">MIQESSPDALAAAAAIGNALSYNGRTVDKSKIPQYNQSFTSRTTSIAGINRYTMLSNSRTNSRMLLMNGNVRQYSKRTSSLPNQGHKNTSNNSAGRRQHRAHEDAETTFREFGGKQSSKVLNISSSTGQNSKSRTTSLGNSGSTIRTIKKYIPGPRGLMAVEVPVEVEPPRYSLSNRSNQRGGRAYSLPTRNNKTSLMHRNKTTKKAGSQEKKSRKRR</sequence>
<dbReference type="HOGENOM" id="CLU_1267785_0_0_1"/>
<dbReference type="EMBL" id="CM001532">
    <property type="protein sequence ID" value="EIW09127.1"/>
    <property type="molecule type" value="Genomic_DNA"/>
</dbReference>
<feature type="region of interest" description="Disordered" evidence="1">
    <location>
        <begin position="76"/>
        <end position="142"/>
    </location>
</feature>
<organism evidence="2">
    <name type="scientific">Saccharomyces cerevisiae (strain CEN.PK113-7D)</name>
    <name type="common">Baker's yeast</name>
    <dbReference type="NCBI Taxonomy" id="889517"/>
    <lineage>
        <taxon>Eukaryota</taxon>
        <taxon>Fungi</taxon>
        <taxon>Dikarya</taxon>
        <taxon>Ascomycota</taxon>
        <taxon>Saccharomycotina</taxon>
        <taxon>Saccharomycetes</taxon>
        <taxon>Saccharomycetales</taxon>
        <taxon>Saccharomycetaceae</taxon>
        <taxon>Saccharomyces</taxon>
    </lineage>
</organism>
<evidence type="ECO:0000313" key="2">
    <source>
        <dbReference type="EMBL" id="EIW09127.1"/>
    </source>
</evidence>
<proteinExistence type="predicted"/>